<protein>
    <submittedName>
        <fullName evidence="4">Putative ATPase</fullName>
    </submittedName>
</protein>
<evidence type="ECO:0000313" key="5">
    <source>
        <dbReference type="Proteomes" id="UP000274843"/>
    </source>
</evidence>
<evidence type="ECO:0000256" key="2">
    <source>
        <dbReference type="ARBA" id="ARBA00022840"/>
    </source>
</evidence>
<feature type="domain" description="HTH luxR-type" evidence="3">
    <location>
        <begin position="869"/>
        <end position="932"/>
    </location>
</feature>
<dbReference type="SUPFAM" id="SSF46894">
    <property type="entry name" value="C-terminal effector domain of the bipartite response regulators"/>
    <property type="match status" value="1"/>
</dbReference>
<dbReference type="GO" id="GO:0003677">
    <property type="term" value="F:DNA binding"/>
    <property type="evidence" value="ECO:0007669"/>
    <property type="project" value="InterPro"/>
</dbReference>
<gene>
    <name evidence="4" type="ORF">EDD35_1862</name>
</gene>
<dbReference type="SMART" id="SM00421">
    <property type="entry name" value="HTH_LUXR"/>
    <property type="match status" value="1"/>
</dbReference>
<dbReference type="GO" id="GO:0004016">
    <property type="term" value="F:adenylate cyclase activity"/>
    <property type="evidence" value="ECO:0007669"/>
    <property type="project" value="TreeGrafter"/>
</dbReference>
<dbReference type="GO" id="GO:0005737">
    <property type="term" value="C:cytoplasm"/>
    <property type="evidence" value="ECO:0007669"/>
    <property type="project" value="TreeGrafter"/>
</dbReference>
<dbReference type="AlphaFoldDB" id="A0A3N2GSH9"/>
<dbReference type="InterPro" id="IPR016032">
    <property type="entry name" value="Sig_transdc_resp-reg_C-effctor"/>
</dbReference>
<accession>A0A3N2GSH9</accession>
<dbReference type="EMBL" id="RKHY01000001">
    <property type="protein sequence ID" value="ROS39557.1"/>
    <property type="molecule type" value="Genomic_DNA"/>
</dbReference>
<organism evidence="4 5">
    <name type="scientific">Amycolatopsis thermoflava</name>
    <dbReference type="NCBI Taxonomy" id="84480"/>
    <lineage>
        <taxon>Bacteria</taxon>
        <taxon>Bacillati</taxon>
        <taxon>Actinomycetota</taxon>
        <taxon>Actinomycetes</taxon>
        <taxon>Pseudonocardiales</taxon>
        <taxon>Pseudonocardiaceae</taxon>
        <taxon>Amycolatopsis</taxon>
        <taxon>Amycolatopsis methanolica group</taxon>
    </lineage>
</organism>
<dbReference type="Gene3D" id="1.10.10.10">
    <property type="entry name" value="Winged helix-like DNA-binding domain superfamily/Winged helix DNA-binding domain"/>
    <property type="match status" value="1"/>
</dbReference>
<dbReference type="CDD" id="cd06170">
    <property type="entry name" value="LuxR_C_like"/>
    <property type="match status" value="1"/>
</dbReference>
<keyword evidence="1" id="KW-0547">Nucleotide-binding</keyword>
<dbReference type="InterPro" id="IPR027417">
    <property type="entry name" value="P-loop_NTPase"/>
</dbReference>
<evidence type="ECO:0000259" key="3">
    <source>
        <dbReference type="PROSITE" id="PS50043"/>
    </source>
</evidence>
<dbReference type="PRINTS" id="PR00038">
    <property type="entry name" value="HTHLUXR"/>
</dbReference>
<evidence type="ECO:0000256" key="1">
    <source>
        <dbReference type="ARBA" id="ARBA00022741"/>
    </source>
</evidence>
<keyword evidence="5" id="KW-1185">Reference proteome</keyword>
<proteinExistence type="predicted"/>
<dbReference type="PANTHER" id="PTHR16305">
    <property type="entry name" value="TESTICULAR SOLUBLE ADENYLYL CYCLASE"/>
    <property type="match status" value="1"/>
</dbReference>
<sequence>MIGARWTRTGANLADSGWRSPENHATLLGRGAEREAVERLLAQARNGRSGALVIRGEAGIGKTALLEHARDAATGFRVERALGVESEIEFAYAGLHQVCAPLLDRLPALPDPQRTALGVAFGLHTGDPPDRFLVGLATLSLLAETAEERPLLCLVDDAQWLDKVSAQTLAFVARRLDAERVALLFAVRGPNGSEPFTGLPELRLSGLDETDARTLLARAVHAPLDEGVRDRIIAEARGNPLALLELLRGAEPAELAGGFALPDALSVPRRVEESFRRRSGSLPADTQVLLLVAAAEPLGDPALLWRAAESLGISVEAAAPAEAAELLEIGTRVRFAHPLVRSAVYRAATAPQRRRAHYALAAATDARTDPDRRAWHSAQAVPGTDETVAVELERSADRARARGGFAAAAAFLERATALTPEPPDRARRALAAAHARHEAGAPEAASELLAVAAAGPLDALQRARAELLRVQIAFVLTRGNEVPGMLVDAAKTLAPLDAGLARETHLQALEAALIAGSLGQGRGLLEAAESALAAPAPPTPPGLVDLLLDGLVTRYTHGYEASVPGLRHALEALRDDHHAVSASRRWLWLACRIGTMLWDDEVVHVLTSRRVRLAREAGALAMLSTAINFQASVLVLAGELTGAAELVAESAAITEATGAAPLPHAELMLAAWRGRRAEAVELCAAAVQEATGRGDGMVVTLAQYALSVLNNGLGDYRAAIAAAAGPCESDELVHSSLTLPELVEASVRAGEPARAAAALDRLSSRARASGTRWALGVEARSRALMSTGPTAEELYREAIQQLGACRIVTDLARAHLVYGEWLRREGRRQDARAQLRTAHELLSGMGAEAFAARAARELTATGERPRKRAARPADALTARELHIARLVAAGATSKEIGAQLFLSPRTIDAHLRNIFRKLGITSRRQLRTMRLP</sequence>
<dbReference type="InterPro" id="IPR000792">
    <property type="entry name" value="Tscrpt_reg_LuxR_C"/>
</dbReference>
<dbReference type="Proteomes" id="UP000274843">
    <property type="component" value="Unassembled WGS sequence"/>
</dbReference>
<keyword evidence="2" id="KW-0067">ATP-binding</keyword>
<dbReference type="GO" id="GO:0005524">
    <property type="term" value="F:ATP binding"/>
    <property type="evidence" value="ECO:0007669"/>
    <property type="project" value="UniProtKB-KW"/>
</dbReference>
<dbReference type="GO" id="GO:0006355">
    <property type="term" value="P:regulation of DNA-templated transcription"/>
    <property type="evidence" value="ECO:0007669"/>
    <property type="project" value="InterPro"/>
</dbReference>
<dbReference type="PROSITE" id="PS00622">
    <property type="entry name" value="HTH_LUXR_1"/>
    <property type="match status" value="1"/>
</dbReference>
<dbReference type="PROSITE" id="PS50043">
    <property type="entry name" value="HTH_LUXR_2"/>
    <property type="match status" value="1"/>
</dbReference>
<reference evidence="4 5" key="1">
    <citation type="submission" date="2018-11" db="EMBL/GenBank/DDBJ databases">
        <title>Sequencing the genomes of 1000 actinobacteria strains.</title>
        <authorList>
            <person name="Klenk H.-P."/>
        </authorList>
    </citation>
    <scope>NUCLEOTIDE SEQUENCE [LARGE SCALE GENOMIC DNA]</scope>
    <source>
        <strain evidence="4 5">DSM 44348</strain>
    </source>
</reference>
<dbReference type="InterPro" id="IPR036388">
    <property type="entry name" value="WH-like_DNA-bd_sf"/>
</dbReference>
<name>A0A3N2GSH9_9PSEU</name>
<dbReference type="SUPFAM" id="SSF52540">
    <property type="entry name" value="P-loop containing nucleoside triphosphate hydrolases"/>
    <property type="match status" value="1"/>
</dbReference>
<dbReference type="InterPro" id="IPR041664">
    <property type="entry name" value="AAA_16"/>
</dbReference>
<evidence type="ECO:0000313" key="4">
    <source>
        <dbReference type="EMBL" id="ROS39557.1"/>
    </source>
</evidence>
<dbReference type="Pfam" id="PF13191">
    <property type="entry name" value="AAA_16"/>
    <property type="match status" value="1"/>
</dbReference>
<dbReference type="Pfam" id="PF00196">
    <property type="entry name" value="GerE"/>
    <property type="match status" value="1"/>
</dbReference>
<dbReference type="PANTHER" id="PTHR16305:SF35">
    <property type="entry name" value="TRANSCRIPTIONAL ACTIVATOR DOMAIN"/>
    <property type="match status" value="1"/>
</dbReference>
<comment type="caution">
    <text evidence="4">The sequence shown here is derived from an EMBL/GenBank/DDBJ whole genome shotgun (WGS) entry which is preliminary data.</text>
</comment>